<dbReference type="PRINTS" id="PR00502">
    <property type="entry name" value="NUDIXFAMILY"/>
</dbReference>
<organism evidence="4 5">
    <name type="scientific">Natronomonas aquatica</name>
    <dbReference type="NCBI Taxonomy" id="2841590"/>
    <lineage>
        <taxon>Archaea</taxon>
        <taxon>Methanobacteriati</taxon>
        <taxon>Methanobacteriota</taxon>
        <taxon>Stenosarchaea group</taxon>
        <taxon>Halobacteria</taxon>
        <taxon>Halobacteriales</taxon>
        <taxon>Natronomonadaceae</taxon>
        <taxon>Natronomonas</taxon>
    </lineage>
</organism>
<protein>
    <submittedName>
        <fullName evidence="4">NUDIX domain-containing protein</fullName>
    </submittedName>
</protein>
<evidence type="ECO:0000256" key="2">
    <source>
        <dbReference type="ARBA" id="ARBA00022801"/>
    </source>
</evidence>
<dbReference type="GO" id="GO:0016787">
    <property type="term" value="F:hydrolase activity"/>
    <property type="evidence" value="ECO:0007669"/>
    <property type="project" value="UniProtKB-KW"/>
</dbReference>
<dbReference type="InterPro" id="IPR015797">
    <property type="entry name" value="NUDIX_hydrolase-like_dom_sf"/>
</dbReference>
<feature type="domain" description="Nudix hydrolase" evidence="3">
    <location>
        <begin position="38"/>
        <end position="164"/>
    </location>
</feature>
<dbReference type="Proteomes" id="UP001139494">
    <property type="component" value="Unassembled WGS sequence"/>
</dbReference>
<dbReference type="InterPro" id="IPR020084">
    <property type="entry name" value="NUDIX_hydrolase_CS"/>
</dbReference>
<evidence type="ECO:0000256" key="1">
    <source>
        <dbReference type="ARBA" id="ARBA00001946"/>
    </source>
</evidence>
<sequence length="167" mass="18260">MSFSPEELAARYDAPLRKRGRTEIPAERFEKGIERGDDGAWGVGALVVHGGRALFVRENGTWLLPGGRLEANESPAAGARREVREETGLEVSIEGLGAIAEQTFVRAGTGESYEFYFATFLGEPRGPDPVADAEPNDGAIDAVAWRHDVPENTFDRELVTRLLEAYV</sequence>
<dbReference type="PANTHER" id="PTHR43046:SF16">
    <property type="entry name" value="ADP-RIBOSE PYROPHOSPHATASE YJHB-RELATED"/>
    <property type="match status" value="1"/>
</dbReference>
<reference evidence="4" key="1">
    <citation type="journal article" date="2023" name="Front. Microbiol.">
        <title>Genomic-based phylogenetic and metabolic analyses of the genus Natronomonas, and description of Natronomonas aquatica sp. nov.</title>
        <authorList>
            <person name="Garcia-Roldan A."/>
            <person name="Duran-Viseras A."/>
            <person name="de la Haba R.R."/>
            <person name="Corral P."/>
            <person name="Sanchez-Porro C."/>
            <person name="Ventosa A."/>
        </authorList>
    </citation>
    <scope>NUCLEOTIDE SEQUENCE</scope>
    <source>
        <strain evidence="4">F2-12</strain>
    </source>
</reference>
<keyword evidence="2" id="KW-0378">Hydrolase</keyword>
<comment type="caution">
    <text evidence="4">The sequence shown here is derived from an EMBL/GenBank/DDBJ whole genome shotgun (WGS) entry which is preliminary data.</text>
</comment>
<accession>A0A9R1CP69</accession>
<gene>
    <name evidence="4" type="ORF">KM295_02975</name>
</gene>
<dbReference type="SUPFAM" id="SSF55811">
    <property type="entry name" value="Nudix"/>
    <property type="match status" value="1"/>
</dbReference>
<dbReference type="InterPro" id="IPR000086">
    <property type="entry name" value="NUDIX_hydrolase_dom"/>
</dbReference>
<dbReference type="Pfam" id="PF00293">
    <property type="entry name" value="NUDIX"/>
    <property type="match status" value="1"/>
</dbReference>
<dbReference type="EMBL" id="JAHLKM010000002">
    <property type="protein sequence ID" value="MCQ4332464.1"/>
    <property type="molecule type" value="Genomic_DNA"/>
</dbReference>
<proteinExistence type="predicted"/>
<dbReference type="PROSITE" id="PS00893">
    <property type="entry name" value="NUDIX_BOX"/>
    <property type="match status" value="1"/>
</dbReference>
<evidence type="ECO:0000259" key="3">
    <source>
        <dbReference type="PROSITE" id="PS51462"/>
    </source>
</evidence>
<dbReference type="PANTHER" id="PTHR43046">
    <property type="entry name" value="GDP-MANNOSE MANNOSYL HYDROLASE"/>
    <property type="match status" value="1"/>
</dbReference>
<keyword evidence="5" id="KW-1185">Reference proteome</keyword>
<dbReference type="PROSITE" id="PS51462">
    <property type="entry name" value="NUDIX"/>
    <property type="match status" value="1"/>
</dbReference>
<dbReference type="AlphaFoldDB" id="A0A9R1CP69"/>
<evidence type="ECO:0000313" key="5">
    <source>
        <dbReference type="Proteomes" id="UP001139494"/>
    </source>
</evidence>
<dbReference type="Gene3D" id="3.90.79.10">
    <property type="entry name" value="Nucleoside Triphosphate Pyrophosphohydrolase"/>
    <property type="match status" value="1"/>
</dbReference>
<comment type="cofactor">
    <cofactor evidence="1">
        <name>Mg(2+)</name>
        <dbReference type="ChEBI" id="CHEBI:18420"/>
    </cofactor>
</comment>
<evidence type="ECO:0000313" key="4">
    <source>
        <dbReference type="EMBL" id="MCQ4332464.1"/>
    </source>
</evidence>
<dbReference type="InterPro" id="IPR020476">
    <property type="entry name" value="Nudix_hydrolase"/>
</dbReference>
<name>A0A9R1CP69_9EURY</name>
<dbReference type="RefSeq" id="WP_256028389.1">
    <property type="nucleotide sequence ID" value="NZ_JAHLKM010000002.1"/>
</dbReference>